<dbReference type="HOGENOM" id="CLU_1458691_0_0_4"/>
<sequence length="226" mass="26160">MQFRFAASRPMRASAAPATNRHRATIAARCVLLVEPVMQPLNDPWNSLEIVKLVLGVLTPLSVACLGWLVARRLKRLELVQWTNQRLIEKRLALYDTVAPQLNALLCFYTWIGYWKDISPDDVTRAKRELDRTFHIYRYLFDDDVYDAYHTFIHALFEMHTGPGRDARIRSLIHAPDGDRSVHGTYEWKPAWVERFATANVTDKADVLRHYTALMERLRVALGANR</sequence>
<evidence type="ECO:0000313" key="1">
    <source>
        <dbReference type="EMBL" id="ABO56901.1"/>
    </source>
</evidence>
<dbReference type="EMBL" id="CP000615">
    <property type="protein sequence ID" value="ABO56901.1"/>
    <property type="molecule type" value="Genomic_DNA"/>
</dbReference>
<name>A4JKU8_BURVG</name>
<dbReference type="Proteomes" id="UP000002287">
    <property type="component" value="Chromosome 2"/>
</dbReference>
<evidence type="ECO:0000313" key="2">
    <source>
        <dbReference type="Proteomes" id="UP000002287"/>
    </source>
</evidence>
<dbReference type="KEGG" id="bvi:Bcep1808_3920"/>
<gene>
    <name evidence="1" type="ordered locus">Bcep1808_3920</name>
</gene>
<protein>
    <submittedName>
        <fullName evidence="1">Uncharacterized protein</fullName>
    </submittedName>
</protein>
<organism evidence="1 2">
    <name type="scientific">Burkholderia vietnamiensis (strain G4 / LMG 22486)</name>
    <name type="common">Burkholderia cepacia (strain R1808)</name>
    <dbReference type="NCBI Taxonomy" id="269482"/>
    <lineage>
        <taxon>Bacteria</taxon>
        <taxon>Pseudomonadati</taxon>
        <taxon>Pseudomonadota</taxon>
        <taxon>Betaproteobacteria</taxon>
        <taxon>Burkholderiales</taxon>
        <taxon>Burkholderiaceae</taxon>
        <taxon>Burkholderia</taxon>
        <taxon>Burkholderia cepacia complex</taxon>
    </lineage>
</organism>
<proteinExistence type="predicted"/>
<accession>A4JKU8</accession>
<dbReference type="AlphaFoldDB" id="A4JKU8"/>
<dbReference type="eggNOG" id="ENOG503335K">
    <property type="taxonomic scope" value="Bacteria"/>
</dbReference>
<reference evidence="2" key="1">
    <citation type="submission" date="2007-03" db="EMBL/GenBank/DDBJ databases">
        <title>Complete sequence of chromosome 2 of Burkholderia vietnamiensis G4.</title>
        <authorList>
            <consortium name="US DOE Joint Genome Institute"/>
            <person name="Copeland A."/>
            <person name="Lucas S."/>
            <person name="Lapidus A."/>
            <person name="Barry K."/>
            <person name="Detter J.C."/>
            <person name="Glavina del Rio T."/>
            <person name="Hammon N."/>
            <person name="Israni S."/>
            <person name="Dalin E."/>
            <person name="Tice H."/>
            <person name="Pitluck S."/>
            <person name="Chain P."/>
            <person name="Malfatti S."/>
            <person name="Shin M."/>
            <person name="Vergez L."/>
            <person name="Schmutz J."/>
            <person name="Larimer F."/>
            <person name="Land M."/>
            <person name="Hauser L."/>
            <person name="Kyrpides N."/>
            <person name="Tiedje J."/>
            <person name="Richardson P."/>
        </authorList>
    </citation>
    <scope>NUCLEOTIDE SEQUENCE [LARGE SCALE GENOMIC DNA]</scope>
    <source>
        <strain evidence="2">G4 / LMG 22486</strain>
    </source>
</reference>